<feature type="domain" description="Atrophied bacterial Ig" evidence="7">
    <location>
        <begin position="358"/>
        <end position="449"/>
    </location>
</feature>
<comment type="caution">
    <text evidence="8">The sequence shown here is derived from an EMBL/GenBank/DDBJ whole genome shotgun (WGS) entry which is preliminary data.</text>
</comment>
<organism evidence="8 9">
    <name type="scientific">Bifidobacterium longum subsp. suis</name>
    <dbReference type="NCBI Taxonomy" id="1695"/>
    <lineage>
        <taxon>Bacteria</taxon>
        <taxon>Bacillati</taxon>
        <taxon>Actinomycetota</taxon>
        <taxon>Actinomycetes</taxon>
        <taxon>Bifidobacteriales</taxon>
        <taxon>Bifidobacteriaceae</taxon>
        <taxon>Bifidobacterium</taxon>
    </lineage>
</organism>
<protein>
    <submittedName>
        <fullName evidence="8">Uncharacterized protein</fullName>
    </submittedName>
</protein>
<dbReference type="PANTHER" id="PTHR43301">
    <property type="entry name" value="ARABINAN ENDO-1,5-ALPHA-L-ARABINOSIDASE"/>
    <property type="match status" value="1"/>
</dbReference>
<dbReference type="GO" id="GO:0016798">
    <property type="term" value="F:hydrolase activity, acting on glycosyl bonds"/>
    <property type="evidence" value="ECO:0007669"/>
    <property type="project" value="UniProtKB-KW"/>
</dbReference>
<keyword evidence="1" id="KW-0378">Hydrolase</keyword>
<feature type="region of interest" description="Disordered" evidence="3">
    <location>
        <begin position="1038"/>
        <end position="1067"/>
    </location>
</feature>
<feature type="transmembrane region" description="Helical" evidence="4">
    <location>
        <begin position="1071"/>
        <end position="1092"/>
    </location>
</feature>
<dbReference type="Proteomes" id="UP000181801">
    <property type="component" value="Unassembled WGS sequence"/>
</dbReference>
<evidence type="ECO:0000256" key="5">
    <source>
        <dbReference type="SAM" id="SignalP"/>
    </source>
</evidence>
<dbReference type="InterPro" id="IPR023296">
    <property type="entry name" value="Glyco_hydro_beta-prop_sf"/>
</dbReference>
<dbReference type="AlphaFoldDB" id="A0A1S2W0J4"/>
<dbReference type="Gene3D" id="1.20.1270.90">
    <property type="entry name" value="AF1782-like"/>
    <property type="match status" value="1"/>
</dbReference>
<keyword evidence="4" id="KW-0472">Membrane</keyword>
<evidence type="ECO:0000313" key="9">
    <source>
        <dbReference type="Proteomes" id="UP000181801"/>
    </source>
</evidence>
<evidence type="ECO:0000259" key="7">
    <source>
        <dbReference type="Pfam" id="PF20578"/>
    </source>
</evidence>
<feature type="domain" description="Bacterial Ig-like" evidence="6">
    <location>
        <begin position="824"/>
        <end position="877"/>
    </location>
</feature>
<feature type="chain" id="PRO_5010171467" evidence="5">
    <location>
        <begin position="31"/>
        <end position="1097"/>
    </location>
</feature>
<dbReference type="InterPro" id="IPR013320">
    <property type="entry name" value="ConA-like_dom_sf"/>
</dbReference>
<dbReference type="InterPro" id="IPR011081">
    <property type="entry name" value="Big_4"/>
</dbReference>
<proteinExistence type="predicted"/>
<dbReference type="CDD" id="cd08983">
    <property type="entry name" value="GH43_Bt3655-like"/>
    <property type="match status" value="1"/>
</dbReference>
<feature type="signal peptide" evidence="5">
    <location>
        <begin position="1"/>
        <end position="30"/>
    </location>
</feature>
<name>A0A1S2W0J4_BIFLN</name>
<dbReference type="SUPFAM" id="SSF75005">
    <property type="entry name" value="Arabinanase/levansucrase/invertase"/>
    <property type="match status" value="2"/>
</dbReference>
<keyword evidence="4" id="KW-0812">Transmembrane</keyword>
<dbReference type="SUPFAM" id="SSF49899">
    <property type="entry name" value="Concanavalin A-like lectins/glucanases"/>
    <property type="match status" value="1"/>
</dbReference>
<feature type="compositionally biased region" description="Basic and acidic residues" evidence="3">
    <location>
        <begin position="1038"/>
        <end position="1054"/>
    </location>
</feature>
<evidence type="ECO:0000313" key="8">
    <source>
        <dbReference type="EMBL" id="OIN64482.1"/>
    </source>
</evidence>
<dbReference type="EMBL" id="MOAE01000020">
    <property type="protein sequence ID" value="OIN64482.1"/>
    <property type="molecule type" value="Genomic_DNA"/>
</dbReference>
<dbReference type="Gene3D" id="2.60.120.200">
    <property type="match status" value="1"/>
</dbReference>
<evidence type="ECO:0000259" key="6">
    <source>
        <dbReference type="Pfam" id="PF07532"/>
    </source>
</evidence>
<keyword evidence="5" id="KW-0732">Signal</keyword>
<dbReference type="Pfam" id="PF07532">
    <property type="entry name" value="Big_4"/>
    <property type="match status" value="1"/>
</dbReference>
<dbReference type="InterPro" id="IPR046780">
    <property type="entry name" value="aBig_2"/>
</dbReference>
<evidence type="ECO:0000256" key="3">
    <source>
        <dbReference type="SAM" id="MobiDB-lite"/>
    </source>
</evidence>
<reference evidence="8 9" key="1">
    <citation type="journal article" date="2016" name="BMC Microbiol.">
        <title>Fucosyllactose and L-fucose utilization of infant Bifidobacterium longum and Bifidobacterium kashiwanohense.</title>
        <authorList>
            <person name="Bunesova V."/>
            <person name="Lacroix C."/>
            <person name="Schwab C."/>
        </authorList>
    </citation>
    <scope>NUCLEOTIDE SEQUENCE [LARGE SCALE GENOMIC DNA]</scope>
    <source>
        <strain evidence="8 9">BSM11-5</strain>
    </source>
</reference>
<feature type="domain" description="Atrophied bacterial Ig" evidence="7">
    <location>
        <begin position="280"/>
        <end position="348"/>
    </location>
</feature>
<dbReference type="InterPro" id="IPR050727">
    <property type="entry name" value="GH43_arabinanases"/>
</dbReference>
<gene>
    <name evidence="8" type="ORF">BFS26_02900</name>
</gene>
<dbReference type="PANTHER" id="PTHR43301:SF3">
    <property type="entry name" value="ARABINAN ENDO-1,5-ALPHA-L-ARABINOSIDASE A-RELATED"/>
    <property type="match status" value="1"/>
</dbReference>
<evidence type="ECO:0000256" key="1">
    <source>
        <dbReference type="ARBA" id="ARBA00022801"/>
    </source>
</evidence>
<dbReference type="Pfam" id="PF20578">
    <property type="entry name" value="aBig_2"/>
    <property type="match status" value="2"/>
</dbReference>
<dbReference type="RefSeq" id="WP_071474539.1">
    <property type="nucleotide sequence ID" value="NZ_MOAE01000020.1"/>
</dbReference>
<dbReference type="Pfam" id="PF13385">
    <property type="entry name" value="Laminin_G_3"/>
    <property type="match status" value="1"/>
</dbReference>
<keyword evidence="4" id="KW-1133">Transmembrane helix</keyword>
<sequence>MGKLIRKATGLTVGVATLLAGLVLPMTASAESASPIDASPIIHYSFDNALTSKTIANEGSAANSDATLSGDATVANGQINLTGSQTISVPTTAIAGKKDVTVSIWLKNNYGNGNTAAAYIGAAKTGNYPANGYWLLNPANPSGYAKSVMTNATAADPNNSPWGTEVGPGSTNAAITGTKATSDLALYTTVINGTNSTMSFYLNGKQVGDATYAIPAGGLTNYGDLVAYIGKSSYADPNSKLDVDDYAVYDTAISAADVTKLYDVQVLDKAEAAVKAAVPASATEDFTLPTSAAGVSVAWKSDNAAIAVDNATGKATVTRPAATAADAEVTLTATFGNNAKTAAYTVLVPKQLSDAEQAKADLDAITIEDSDDIRSNFSVPTKGDNGSTISWGVTGGKDIATLGEGVSDKSRTVTVKRPAAGSDAATVTLKATARYGTATETKTFTVTIQPMPAAEEKDEAYVWAFFTGEGVGGEKISLAASKGNDALDWNTLNNGTPLFTSEFGEKGLRDPFIMKSKDGDKFYMLATDLKIDGRAPLNGLNGFAGAQANGSKYIEIWKSDDLVNWSKQSHVKVSSDYAGNTWAPEAYYDEEIGKYVVYWASNLYDNTDENSRKQLTYNRMVYVTTDDFVNFSDPTVWIDVDRRGGAGSGSIDVTVQKVGDTYYRIYKDENTMSLRQEKSTDLTAAIGGAGVKNYADALKGSAWSEVATNIGKGQANGYGKTFTSGEGPSLFKANDGDVNGYQYYLFADQPSYHQGPNHYVPMATEDIASGQWTVIGNKMPEANFPTNSDGGKPRHGTVLPVTRAQYQKVLEAYAPAVAVKSVDALSAETTVGVAPTLPETAHLTHADGSVSDVAVEWDAIDASFYAKTGTFTVKGITQDDSRMPVEATVIVNGIDLSKATVTVEPNEFTADGAAKEPAVTVVLDGATLKEGADYTVAYTNNVEPGTATVTVTGAGKYSGTVSATFTIKAAEPGSTLDKSKLQALVDKVKGYNKADYQSGWDAFAVALADAQQVLQNSTDQQEVDKALSRLQSAVDKLVKKSGDSGKTDGKDDGTQKPAAKPSDKISDTGSAVLGVSLTAAALLVAAAGAYALRKRQS</sequence>
<evidence type="ECO:0000256" key="2">
    <source>
        <dbReference type="ARBA" id="ARBA00023295"/>
    </source>
</evidence>
<accession>A0A1S2W0J4</accession>
<keyword evidence="2" id="KW-0326">Glycosidase</keyword>
<dbReference type="Gene3D" id="2.115.10.20">
    <property type="entry name" value="Glycosyl hydrolase domain, family 43"/>
    <property type="match status" value="1"/>
</dbReference>
<evidence type="ECO:0000256" key="4">
    <source>
        <dbReference type="SAM" id="Phobius"/>
    </source>
</evidence>